<evidence type="ECO:0000313" key="6">
    <source>
        <dbReference type="Proteomes" id="UP000199323"/>
    </source>
</evidence>
<proteinExistence type="inferred from homology"/>
<dbReference type="OrthoDB" id="190266at2"/>
<reference evidence="5 6" key="1">
    <citation type="submission" date="2016-10" db="EMBL/GenBank/DDBJ databases">
        <authorList>
            <person name="de Groot N.N."/>
        </authorList>
    </citation>
    <scope>NUCLEOTIDE SEQUENCE [LARGE SCALE GENOMIC DNA]</scope>
    <source>
        <strain evidence="5 6">CGMCC 4.3510</strain>
    </source>
</reference>
<dbReference type="Gene3D" id="3.40.50.720">
    <property type="entry name" value="NAD(P)-binding Rossmann-like Domain"/>
    <property type="match status" value="1"/>
</dbReference>
<dbReference type="EMBL" id="FONG01000020">
    <property type="protein sequence ID" value="SFF58695.1"/>
    <property type="molecule type" value="Genomic_DNA"/>
</dbReference>
<dbReference type="Pfam" id="PF13549">
    <property type="entry name" value="ATP-grasp_5"/>
    <property type="match status" value="1"/>
</dbReference>
<gene>
    <name evidence="5" type="ORF">SAMN05216251_12052</name>
</gene>
<accession>A0A1I2JV56</accession>
<dbReference type="Gene3D" id="3.30.470.20">
    <property type="entry name" value="ATP-grasp fold, B domain"/>
    <property type="match status" value="1"/>
</dbReference>
<feature type="region of interest" description="Disordered" evidence="3">
    <location>
        <begin position="488"/>
        <end position="510"/>
    </location>
</feature>
<dbReference type="SUPFAM" id="SSF56059">
    <property type="entry name" value="Glutathione synthetase ATP-binding domain-like"/>
    <property type="match status" value="1"/>
</dbReference>
<name>A0A1I2JV56_9ACTN</name>
<dbReference type="AlphaFoldDB" id="A0A1I2JV56"/>
<dbReference type="Pfam" id="PF13607">
    <property type="entry name" value="Succ_CoA_lig"/>
    <property type="match status" value="1"/>
</dbReference>
<dbReference type="GO" id="GO:0046872">
    <property type="term" value="F:metal ion binding"/>
    <property type="evidence" value="ECO:0007669"/>
    <property type="project" value="InterPro"/>
</dbReference>
<keyword evidence="2" id="KW-0547">Nucleotide-binding</keyword>
<keyword evidence="6" id="KW-1185">Reference proteome</keyword>
<evidence type="ECO:0000256" key="1">
    <source>
        <dbReference type="ARBA" id="ARBA00060888"/>
    </source>
</evidence>
<dbReference type="PANTHER" id="PTHR42793">
    <property type="entry name" value="COA BINDING DOMAIN CONTAINING PROTEIN"/>
    <property type="match status" value="1"/>
</dbReference>
<dbReference type="PANTHER" id="PTHR42793:SF1">
    <property type="entry name" value="PEPTIDYL-LYSINE N-ACETYLTRANSFERASE PATZ"/>
    <property type="match status" value="1"/>
</dbReference>
<dbReference type="GO" id="GO:0005524">
    <property type="term" value="F:ATP binding"/>
    <property type="evidence" value="ECO:0007669"/>
    <property type="project" value="UniProtKB-UniRule"/>
</dbReference>
<dbReference type="InterPro" id="IPR013815">
    <property type="entry name" value="ATP_grasp_subdomain_1"/>
</dbReference>
<protein>
    <submittedName>
        <fullName evidence="5">Acyl-CoA synthetase (NDP forming)</fullName>
    </submittedName>
</protein>
<evidence type="ECO:0000313" key="5">
    <source>
        <dbReference type="EMBL" id="SFF58695.1"/>
    </source>
</evidence>
<dbReference type="InterPro" id="IPR016102">
    <property type="entry name" value="Succinyl-CoA_synth-like"/>
</dbReference>
<keyword evidence="2" id="KW-0067">ATP-binding</keyword>
<dbReference type="InterPro" id="IPR003781">
    <property type="entry name" value="CoA-bd"/>
</dbReference>
<dbReference type="InterPro" id="IPR036291">
    <property type="entry name" value="NAD(P)-bd_dom_sf"/>
</dbReference>
<evidence type="ECO:0000256" key="3">
    <source>
        <dbReference type="SAM" id="MobiDB-lite"/>
    </source>
</evidence>
<dbReference type="SUPFAM" id="SSF51735">
    <property type="entry name" value="NAD(P)-binding Rossmann-fold domains"/>
    <property type="match status" value="1"/>
</dbReference>
<feature type="domain" description="ATP-grasp" evidence="4">
    <location>
        <begin position="518"/>
        <end position="554"/>
    </location>
</feature>
<dbReference type="Proteomes" id="UP000199323">
    <property type="component" value="Unassembled WGS sequence"/>
</dbReference>
<dbReference type="Gene3D" id="3.30.1490.20">
    <property type="entry name" value="ATP-grasp fold, A domain"/>
    <property type="match status" value="1"/>
</dbReference>
<dbReference type="Pfam" id="PF13380">
    <property type="entry name" value="CoA_binding_2"/>
    <property type="match status" value="1"/>
</dbReference>
<dbReference type="InterPro" id="IPR032875">
    <property type="entry name" value="Succ_CoA_lig_flav_dom"/>
</dbReference>
<sequence length="730" mass="75976">MLTVDYAARRSIVEPARLRRFFGARSIAVVGASPSSSWARNLLNSLELGGGVKDVRFVHPKYDEVFGKPTVPTLRDLTEPVDMAYIMVGSNRVDGILADAAAARIKNAVVLASGYGETGADGRDRQHRLARSAVEFDLTVMGPNTIGFINAVDGVAPWAVATETAPVAGPVGAVFESGSMARATYQFAQAHGVGSTLWASVGNSAVLTSLDVLDYLIEDDNTRAVALFLETVREPDRLFALGRKALEAGKPIVVYKAGRSEEGMRSAMAHTGAMATDDAVVDAAFRQAGMVRVESIEELVATAGVFGYSPRLPRGRRMGVVTSSGGGCNIIADLAAVNGLALPAWQQDTSARLAAHLPEFASVLNPLDTTGFGHARARPRPTKAEDDLMEIAVEDAGIDFMFSMMTPLPDERPADPAFIESRMGIIGEIVTAAPVPVFLSSNTCLDVSPYARSLLAQNDLFLLPGVDLAVTALGHVARWVEQRDALAAGTPDAADPPAAASAPAAGPAAGTWAEDEGRALLTAAGVPVVPARLVTSAAEAAAAAAEFGGPVAMKICSRAIAHKSDIGGVLLGVADADAAETAYGTILARVAREVPAADVRGVLVSPMREPGQELLVGVTVDATFGPVLAVGLGGVWVEVMKDTSLRVLPVDAREVRRMLAELKGAALLHGARGGRAADLDALSEAVVAISRAALSVGPGLDTLEVNPLRVNGDRVEALDVLVTTTAREDS</sequence>
<comment type="similarity">
    <text evidence="1">In the N-terminal section; belongs to the acetate CoA ligase alpha subunit family.</text>
</comment>
<evidence type="ECO:0000256" key="2">
    <source>
        <dbReference type="PROSITE-ProRule" id="PRU00409"/>
    </source>
</evidence>
<dbReference type="SUPFAM" id="SSF52210">
    <property type="entry name" value="Succinyl-CoA synthetase domains"/>
    <property type="match status" value="2"/>
</dbReference>
<evidence type="ECO:0000259" key="4">
    <source>
        <dbReference type="PROSITE" id="PS50975"/>
    </source>
</evidence>
<dbReference type="InterPro" id="IPR011761">
    <property type="entry name" value="ATP-grasp"/>
</dbReference>
<dbReference type="SMART" id="SM00881">
    <property type="entry name" value="CoA_binding"/>
    <property type="match status" value="1"/>
</dbReference>
<organism evidence="5 6">
    <name type="scientific">Actinacidiphila alni</name>
    <dbReference type="NCBI Taxonomy" id="380248"/>
    <lineage>
        <taxon>Bacteria</taxon>
        <taxon>Bacillati</taxon>
        <taxon>Actinomycetota</taxon>
        <taxon>Actinomycetes</taxon>
        <taxon>Kitasatosporales</taxon>
        <taxon>Streptomycetaceae</taxon>
        <taxon>Actinacidiphila</taxon>
    </lineage>
</organism>
<dbReference type="RefSeq" id="WP_093716402.1">
    <property type="nucleotide sequence ID" value="NZ_FONG01000020.1"/>
</dbReference>
<dbReference type="Gene3D" id="3.40.50.261">
    <property type="entry name" value="Succinyl-CoA synthetase domains"/>
    <property type="match status" value="2"/>
</dbReference>
<dbReference type="STRING" id="380248.SAMN05216251_12052"/>
<dbReference type="PROSITE" id="PS50975">
    <property type="entry name" value="ATP_GRASP"/>
    <property type="match status" value="1"/>
</dbReference>
<dbReference type="FunFam" id="3.30.1490.20:FF:000020">
    <property type="entry name" value="Protein lysine acetyltransferase"/>
    <property type="match status" value="1"/>
</dbReference>